<proteinExistence type="predicted"/>
<sequence length="358" mass="37861">MWKRRLCASCAVLLAGVLWAACSGDAYVDVEREPTCDSTEECDPDRTGTQCIDGLCRCPSPGEESCCEPGAKEDEGDRCERQCRPIDECNAMRCEAPRDCPGPVDPRCGQAVCVAGVCRLALPEQLQNQRIGDCVSLRCDESGRVVAELDDSDVFNDGNECTVDVCAQGVGVHRPREAGRAEESSGRCDGKGHLVECLTDEHCGNPSSVACSRRGWCVPQWCVDGDFDAPFGETATDCGGACDPCSAGQACLTSEDCHDHVCTAEEKCALPTCHDGVQNGVETDIDCGAPSCPACDFGKWCNSHESCKSGVCVDGLCRAATCGDGVMNGEEAGVDCGGLCAACPLYIDPWASDVRAYE</sequence>
<organism evidence="2 3">
    <name type="scientific">Sorangium cellulosum</name>
    <name type="common">Polyangium cellulosum</name>
    <dbReference type="NCBI Taxonomy" id="56"/>
    <lineage>
        <taxon>Bacteria</taxon>
        <taxon>Pseudomonadati</taxon>
        <taxon>Myxococcota</taxon>
        <taxon>Polyangia</taxon>
        <taxon>Polyangiales</taxon>
        <taxon>Polyangiaceae</taxon>
        <taxon>Sorangium</taxon>
    </lineage>
</organism>
<protein>
    <recommendedName>
        <fullName evidence="4">Tryptophan synthase alpha chain</fullName>
    </recommendedName>
</protein>
<gene>
    <name evidence="2" type="ORF">SOCE836_069120</name>
</gene>
<evidence type="ECO:0000313" key="2">
    <source>
        <dbReference type="EMBL" id="AUX34736.1"/>
    </source>
</evidence>
<feature type="chain" id="PRO_5020878005" description="Tryptophan synthase alpha chain" evidence="1">
    <location>
        <begin position="21"/>
        <end position="358"/>
    </location>
</feature>
<keyword evidence="1" id="KW-0732">Signal</keyword>
<evidence type="ECO:0000313" key="3">
    <source>
        <dbReference type="Proteomes" id="UP000295497"/>
    </source>
</evidence>
<dbReference type="Proteomes" id="UP000295497">
    <property type="component" value="Chromosome"/>
</dbReference>
<dbReference type="PROSITE" id="PS51257">
    <property type="entry name" value="PROKAR_LIPOPROTEIN"/>
    <property type="match status" value="1"/>
</dbReference>
<accession>A0A4P2QX32</accession>
<feature type="signal peptide" evidence="1">
    <location>
        <begin position="1"/>
        <end position="20"/>
    </location>
</feature>
<evidence type="ECO:0000256" key="1">
    <source>
        <dbReference type="SAM" id="SignalP"/>
    </source>
</evidence>
<dbReference type="EMBL" id="CP012672">
    <property type="protein sequence ID" value="AUX34736.1"/>
    <property type="molecule type" value="Genomic_DNA"/>
</dbReference>
<dbReference type="AlphaFoldDB" id="A0A4P2QX32"/>
<name>A0A4P2QX32_SORCE</name>
<evidence type="ECO:0008006" key="4">
    <source>
        <dbReference type="Google" id="ProtNLM"/>
    </source>
</evidence>
<reference evidence="2 3" key="1">
    <citation type="submission" date="2015-09" db="EMBL/GenBank/DDBJ databases">
        <title>Sorangium comparison.</title>
        <authorList>
            <person name="Zaburannyi N."/>
            <person name="Bunk B."/>
            <person name="Overmann J."/>
            <person name="Mueller R."/>
        </authorList>
    </citation>
    <scope>NUCLEOTIDE SEQUENCE [LARGE SCALE GENOMIC DNA]</scope>
    <source>
        <strain evidence="2 3">So ce836</strain>
    </source>
</reference>